<sequence>MTLMKVTVKTIMGFKMLLVKGVLFVYVCAYIV</sequence>
<accession>A0A0E9PSP0</accession>
<keyword evidence="1" id="KW-1133">Transmembrane helix</keyword>
<reference evidence="2" key="1">
    <citation type="submission" date="2014-11" db="EMBL/GenBank/DDBJ databases">
        <authorList>
            <person name="Amaro Gonzalez C."/>
        </authorList>
    </citation>
    <scope>NUCLEOTIDE SEQUENCE</scope>
</reference>
<dbReference type="EMBL" id="GBXM01100926">
    <property type="protein sequence ID" value="JAH07651.1"/>
    <property type="molecule type" value="Transcribed_RNA"/>
</dbReference>
<evidence type="ECO:0000256" key="1">
    <source>
        <dbReference type="SAM" id="Phobius"/>
    </source>
</evidence>
<dbReference type="AlphaFoldDB" id="A0A0E9PSP0"/>
<reference evidence="2" key="2">
    <citation type="journal article" date="2015" name="Fish Shellfish Immunol.">
        <title>Early steps in the European eel (Anguilla anguilla)-Vibrio vulnificus interaction in the gills: Role of the RtxA13 toxin.</title>
        <authorList>
            <person name="Callol A."/>
            <person name="Pajuelo D."/>
            <person name="Ebbesson L."/>
            <person name="Teles M."/>
            <person name="MacKenzie S."/>
            <person name="Amaro C."/>
        </authorList>
    </citation>
    <scope>NUCLEOTIDE SEQUENCE</scope>
</reference>
<keyword evidence="1" id="KW-0472">Membrane</keyword>
<protein>
    <submittedName>
        <fullName evidence="2">Uncharacterized protein</fullName>
    </submittedName>
</protein>
<name>A0A0E9PSP0_ANGAN</name>
<feature type="transmembrane region" description="Helical" evidence="1">
    <location>
        <begin position="12"/>
        <end position="31"/>
    </location>
</feature>
<organism evidence="2">
    <name type="scientific">Anguilla anguilla</name>
    <name type="common">European freshwater eel</name>
    <name type="synonym">Muraena anguilla</name>
    <dbReference type="NCBI Taxonomy" id="7936"/>
    <lineage>
        <taxon>Eukaryota</taxon>
        <taxon>Metazoa</taxon>
        <taxon>Chordata</taxon>
        <taxon>Craniata</taxon>
        <taxon>Vertebrata</taxon>
        <taxon>Euteleostomi</taxon>
        <taxon>Actinopterygii</taxon>
        <taxon>Neopterygii</taxon>
        <taxon>Teleostei</taxon>
        <taxon>Anguilliformes</taxon>
        <taxon>Anguillidae</taxon>
        <taxon>Anguilla</taxon>
    </lineage>
</organism>
<evidence type="ECO:0000313" key="2">
    <source>
        <dbReference type="EMBL" id="JAH07651.1"/>
    </source>
</evidence>
<proteinExistence type="predicted"/>
<keyword evidence="1" id="KW-0812">Transmembrane</keyword>